<feature type="transmembrane region" description="Helical" evidence="10">
    <location>
        <begin position="27"/>
        <end position="48"/>
    </location>
</feature>
<dbReference type="GO" id="GO:0005886">
    <property type="term" value="C:plasma membrane"/>
    <property type="evidence" value="ECO:0007669"/>
    <property type="project" value="UniProtKB-SubCell"/>
</dbReference>
<dbReference type="EMBL" id="BAFE01000009">
    <property type="protein sequence ID" value="GAB47345.1"/>
    <property type="molecule type" value="Genomic_DNA"/>
</dbReference>
<proteinExistence type="inferred from homology"/>
<feature type="transmembrane region" description="Helical" evidence="10">
    <location>
        <begin position="439"/>
        <end position="457"/>
    </location>
</feature>
<dbReference type="RefSeq" id="WP_009481243.1">
    <property type="nucleotide sequence ID" value="NZ_BAFE01000009.1"/>
</dbReference>
<dbReference type="InterPro" id="IPR004841">
    <property type="entry name" value="AA-permease/SLC12A_dom"/>
</dbReference>
<keyword evidence="3" id="KW-0813">Transport</keyword>
<name>H5UNN7_9MICO</name>
<comment type="similarity">
    <text evidence="2">Belongs to the amino acid-polyamine-organocation (APC) superfamily. Amino acid transporter (AAT) (TC 2.A.3.1) family.</text>
</comment>
<dbReference type="OrthoDB" id="5297508at2"/>
<keyword evidence="13" id="KW-1185">Reference proteome</keyword>
<dbReference type="GO" id="GO:0055085">
    <property type="term" value="P:transmembrane transport"/>
    <property type="evidence" value="ECO:0007669"/>
    <property type="project" value="InterPro"/>
</dbReference>
<comment type="caution">
    <text evidence="12">The sequence shown here is derived from an EMBL/GenBank/DDBJ whole genome shotgun (WGS) entry which is preliminary data.</text>
</comment>
<sequence length="474" mass="49881">MPADPLPPAVPTTGSGDLRRGLSLRHISFIALGSAIGTGLFYGSAAAISTAGPAVIVSYLVAGAAVFMVMRALGEMAVRHPVSGSFGDYASQYLGPFAGFLTGWTFAFEMIVVAVADVTAFGTYMQFWFPNSPKWTWVVAVILLIGAVNTRKVAVFGETEFWLTIIKVGAIIAMIAGGIALLVMGTSFSGSAQPGLHNLTSHGGFAPHGLAGFVASFAIVVFAFGGVETVGITAGEADDPARAIPRAVNSVPVRILLFYVLTMVVIMSLVPWNEITEDASPFVQIFSTLGVPYAPSILNVVVITAALSAINSDTFGAGRMLYGLARQGQAPQAFASVSRNGVPWLTVVVMCVALGIGAVLNALVENVFLLVASVATFATVFVWLMILLAHLGMRRRIAREGLPESQFRVPMWPIASWLAVAFMVFVIGVLAWFPDTRGAMIVGVVWVLFLGVAYAVAHRRRGIGAVSGEPTPAA</sequence>
<feature type="transmembrane region" description="Helical" evidence="10">
    <location>
        <begin position="414"/>
        <end position="433"/>
    </location>
</feature>
<keyword evidence="9 10" id="KW-0472">Membrane</keyword>
<evidence type="ECO:0000256" key="8">
    <source>
        <dbReference type="ARBA" id="ARBA00022989"/>
    </source>
</evidence>
<evidence type="ECO:0000313" key="13">
    <source>
        <dbReference type="Proteomes" id="UP000004367"/>
    </source>
</evidence>
<evidence type="ECO:0000313" key="12">
    <source>
        <dbReference type="EMBL" id="GAB47345.1"/>
    </source>
</evidence>
<evidence type="ECO:0000256" key="2">
    <source>
        <dbReference type="ARBA" id="ARBA00008583"/>
    </source>
</evidence>
<accession>H5UNN7</accession>
<keyword evidence="6 10" id="KW-0812">Transmembrane</keyword>
<evidence type="ECO:0000259" key="11">
    <source>
        <dbReference type="Pfam" id="PF00324"/>
    </source>
</evidence>
<dbReference type="PANTHER" id="PTHR43495">
    <property type="entry name" value="GABA PERMEASE"/>
    <property type="match status" value="1"/>
</dbReference>
<dbReference type="Pfam" id="PF00324">
    <property type="entry name" value="AA_permease"/>
    <property type="match status" value="1"/>
</dbReference>
<feature type="transmembrane region" description="Helical" evidence="10">
    <location>
        <begin position="292"/>
        <end position="310"/>
    </location>
</feature>
<evidence type="ECO:0000256" key="1">
    <source>
        <dbReference type="ARBA" id="ARBA00004429"/>
    </source>
</evidence>
<keyword evidence="7" id="KW-0029">Amino-acid transport</keyword>
<feature type="transmembrane region" description="Helical" evidence="10">
    <location>
        <begin position="93"/>
        <end position="115"/>
    </location>
</feature>
<dbReference type="AlphaFoldDB" id="H5UNN7"/>
<evidence type="ECO:0000256" key="5">
    <source>
        <dbReference type="ARBA" id="ARBA00022519"/>
    </source>
</evidence>
<dbReference type="InterPro" id="IPR004840">
    <property type="entry name" value="Amino_acid_permease_CS"/>
</dbReference>
<dbReference type="PANTHER" id="PTHR43495:SF4">
    <property type="entry name" value="AROMATIC AMINO ACID TRANSPORT PROTEIN AROP"/>
    <property type="match status" value="1"/>
</dbReference>
<evidence type="ECO:0000256" key="4">
    <source>
        <dbReference type="ARBA" id="ARBA00022475"/>
    </source>
</evidence>
<dbReference type="eggNOG" id="COG1113">
    <property type="taxonomic scope" value="Bacteria"/>
</dbReference>
<dbReference type="PROSITE" id="PS00218">
    <property type="entry name" value="AMINO_ACID_PERMEASE_1"/>
    <property type="match status" value="1"/>
</dbReference>
<feature type="transmembrane region" description="Helical" evidence="10">
    <location>
        <begin position="161"/>
        <end position="185"/>
    </location>
</feature>
<feature type="transmembrane region" description="Helical" evidence="10">
    <location>
        <begin position="342"/>
        <end position="364"/>
    </location>
</feature>
<evidence type="ECO:0000256" key="7">
    <source>
        <dbReference type="ARBA" id="ARBA00022970"/>
    </source>
</evidence>
<organism evidence="12 13">
    <name type="scientific">Mobilicoccus pelagius NBRC 104925</name>
    <dbReference type="NCBI Taxonomy" id="1089455"/>
    <lineage>
        <taxon>Bacteria</taxon>
        <taxon>Bacillati</taxon>
        <taxon>Actinomycetota</taxon>
        <taxon>Actinomycetes</taxon>
        <taxon>Micrococcales</taxon>
        <taxon>Dermatophilaceae</taxon>
        <taxon>Mobilicoccus</taxon>
    </lineage>
</organism>
<evidence type="ECO:0000256" key="3">
    <source>
        <dbReference type="ARBA" id="ARBA00022448"/>
    </source>
</evidence>
<evidence type="ECO:0000256" key="6">
    <source>
        <dbReference type="ARBA" id="ARBA00022692"/>
    </source>
</evidence>
<evidence type="ECO:0000256" key="9">
    <source>
        <dbReference type="ARBA" id="ARBA00023136"/>
    </source>
</evidence>
<protein>
    <submittedName>
        <fullName evidence="12">Proline-specific permease</fullName>
    </submittedName>
</protein>
<feature type="transmembrane region" description="Helical" evidence="10">
    <location>
        <begin position="251"/>
        <end position="272"/>
    </location>
</feature>
<comment type="subcellular location">
    <subcellularLocation>
        <location evidence="1">Cell inner membrane</location>
        <topology evidence="1">Multi-pass membrane protein</topology>
    </subcellularLocation>
</comment>
<evidence type="ECO:0000256" key="10">
    <source>
        <dbReference type="SAM" id="Phobius"/>
    </source>
</evidence>
<keyword evidence="5" id="KW-0997">Cell inner membrane</keyword>
<feature type="transmembrane region" description="Helical" evidence="10">
    <location>
        <begin position="205"/>
        <end position="230"/>
    </location>
</feature>
<keyword evidence="8 10" id="KW-1133">Transmembrane helix</keyword>
<gene>
    <name evidence="12" type="primary">proY</name>
    <name evidence="12" type="ORF">MOPEL_009_00350</name>
</gene>
<feature type="transmembrane region" description="Helical" evidence="10">
    <location>
        <begin position="135"/>
        <end position="154"/>
    </location>
</feature>
<dbReference type="Gene3D" id="1.20.1740.10">
    <property type="entry name" value="Amino acid/polyamine transporter I"/>
    <property type="match status" value="1"/>
</dbReference>
<reference evidence="12 13" key="1">
    <citation type="submission" date="2012-02" db="EMBL/GenBank/DDBJ databases">
        <title>Whole genome shotgun sequence of Mobilicoccus pelagius NBRC 104925.</title>
        <authorList>
            <person name="Yoshida Y."/>
            <person name="Hosoyama A."/>
            <person name="Tsuchikane K."/>
            <person name="Katsumata H."/>
            <person name="Yamazaki S."/>
            <person name="Fujita N."/>
        </authorList>
    </citation>
    <scope>NUCLEOTIDE SEQUENCE [LARGE SCALE GENOMIC DNA]</scope>
    <source>
        <strain evidence="12 13">NBRC 104925</strain>
    </source>
</reference>
<dbReference type="GO" id="GO:0006865">
    <property type="term" value="P:amino acid transport"/>
    <property type="evidence" value="ECO:0007669"/>
    <property type="project" value="UniProtKB-KW"/>
</dbReference>
<dbReference type="STRING" id="1089455.MOPEL_009_00350"/>
<dbReference type="Proteomes" id="UP000004367">
    <property type="component" value="Unassembled WGS sequence"/>
</dbReference>
<dbReference type="PIRSF" id="PIRSF006060">
    <property type="entry name" value="AA_transporter"/>
    <property type="match status" value="1"/>
</dbReference>
<keyword evidence="4" id="KW-1003">Cell membrane</keyword>
<feature type="domain" description="Amino acid permease/ SLC12A" evidence="11">
    <location>
        <begin position="26"/>
        <end position="460"/>
    </location>
</feature>
<feature type="transmembrane region" description="Helical" evidence="10">
    <location>
        <begin position="370"/>
        <end position="393"/>
    </location>
</feature>
<feature type="transmembrane region" description="Helical" evidence="10">
    <location>
        <begin position="54"/>
        <end position="73"/>
    </location>
</feature>
<dbReference type="FunFam" id="1.20.1740.10:FF:000001">
    <property type="entry name" value="Amino acid permease"/>
    <property type="match status" value="1"/>
</dbReference>